<keyword evidence="1 3" id="KW-0732">Signal</keyword>
<accession>A0A5N5RJ34</accession>
<feature type="domain" description="Solute-binding protein family 3/N-terminal" evidence="4">
    <location>
        <begin position="53"/>
        <end position="296"/>
    </location>
</feature>
<reference evidence="5 6" key="1">
    <citation type="journal article" date="2019" name="Int. J. Syst. Evol. Microbiol.">
        <title>Bifidobacterium jacchi sp. nov., isolated from the faeces of a baby common marmoset (Callithrix jacchus).</title>
        <authorList>
            <person name="Modesto M."/>
            <person name="Watanabe K."/>
            <person name="Arita M."/>
            <person name="Satti M."/>
            <person name="Oki K."/>
            <person name="Sciavilla P."/>
            <person name="Patavino C."/>
            <person name="Camma C."/>
            <person name="Michelini S."/>
            <person name="Sgorbati B."/>
            <person name="Mattarelli P."/>
        </authorList>
    </citation>
    <scope>NUCLEOTIDE SEQUENCE [LARGE SCALE GENOMIC DNA]</scope>
    <source>
        <strain evidence="5 6">MRM 9.3</strain>
    </source>
</reference>
<dbReference type="PROSITE" id="PS51257">
    <property type="entry name" value="PROKAR_LIPOPROTEIN"/>
    <property type="match status" value="1"/>
</dbReference>
<evidence type="ECO:0000256" key="3">
    <source>
        <dbReference type="SAM" id="SignalP"/>
    </source>
</evidence>
<evidence type="ECO:0000256" key="2">
    <source>
        <dbReference type="SAM" id="MobiDB-lite"/>
    </source>
</evidence>
<organism evidence="5 6">
    <name type="scientific">Bifidobacterium jacchi</name>
    <dbReference type="NCBI Taxonomy" id="2490545"/>
    <lineage>
        <taxon>Bacteria</taxon>
        <taxon>Bacillati</taxon>
        <taxon>Actinomycetota</taxon>
        <taxon>Actinomycetes</taxon>
        <taxon>Bifidobacteriales</taxon>
        <taxon>Bifidobacteriaceae</taxon>
        <taxon>Bifidobacterium</taxon>
    </lineage>
</organism>
<proteinExistence type="predicted"/>
<dbReference type="OrthoDB" id="9807888at2"/>
<evidence type="ECO:0000256" key="1">
    <source>
        <dbReference type="ARBA" id="ARBA00022729"/>
    </source>
</evidence>
<evidence type="ECO:0000313" key="5">
    <source>
        <dbReference type="EMBL" id="KAB5607298.1"/>
    </source>
</evidence>
<dbReference type="SUPFAM" id="SSF53850">
    <property type="entry name" value="Periplasmic binding protein-like II"/>
    <property type="match status" value="1"/>
</dbReference>
<dbReference type="InterPro" id="IPR001638">
    <property type="entry name" value="Solute-binding_3/MltF_N"/>
</dbReference>
<evidence type="ECO:0000259" key="4">
    <source>
        <dbReference type="SMART" id="SM00062"/>
    </source>
</evidence>
<evidence type="ECO:0000313" key="6">
    <source>
        <dbReference type="Proteomes" id="UP000326336"/>
    </source>
</evidence>
<comment type="caution">
    <text evidence="5">The sequence shown here is derived from an EMBL/GenBank/DDBJ whole genome shotgun (WGS) entry which is preliminary data.</text>
</comment>
<name>A0A5N5RJ34_9BIFI</name>
<feature type="compositionally biased region" description="Acidic residues" evidence="2">
    <location>
        <begin position="155"/>
        <end position="171"/>
    </location>
</feature>
<keyword evidence="6" id="KW-1185">Reference proteome</keyword>
<dbReference type="Pfam" id="PF00497">
    <property type="entry name" value="SBP_bac_3"/>
    <property type="match status" value="1"/>
</dbReference>
<dbReference type="PANTHER" id="PTHR35936">
    <property type="entry name" value="MEMBRANE-BOUND LYTIC MUREIN TRANSGLYCOSYLASE F"/>
    <property type="match status" value="1"/>
</dbReference>
<dbReference type="AlphaFoldDB" id="A0A5N5RJ34"/>
<sequence>MTRMHWRVQAVAAAVCSAVLALSGCGAQSAADGSSNATAAVSASDSATPQGPTIAIGVSSDLPGLGYRHEGGYVGFDIDVAGYVANALGYGDKQIVFTPVAPSERAAALERGDVDMVVAAFGMDERNERAVTFAGPYLNVHPSMLTRGDSRAASTDDDGDAGGAVDADDGEDAGDGVTCVVRGTIMQERLGSDDALRSYGTYGQCMTALMVGSVDGIAADDAILPGLSRNHRGTYRIEPIEAASADSDAGVADVIGYGVAVRRGRVELASKIAGALRAMIKDGTWRSYVDANLTPLGYALPQAPASDAVAVH</sequence>
<protein>
    <submittedName>
        <fullName evidence="5">ABC transporter substrate-binding protein</fullName>
    </submittedName>
</protein>
<gene>
    <name evidence="5" type="ORF">EHS19_05135</name>
</gene>
<feature type="signal peptide" evidence="3">
    <location>
        <begin position="1"/>
        <end position="30"/>
    </location>
</feature>
<feature type="region of interest" description="Disordered" evidence="2">
    <location>
        <begin position="148"/>
        <end position="171"/>
    </location>
</feature>
<dbReference type="PANTHER" id="PTHR35936:SF17">
    <property type="entry name" value="ARGININE-BINDING EXTRACELLULAR PROTEIN ARTP"/>
    <property type="match status" value="1"/>
</dbReference>
<feature type="chain" id="PRO_5024794163" evidence="3">
    <location>
        <begin position="31"/>
        <end position="312"/>
    </location>
</feature>
<dbReference type="Proteomes" id="UP000326336">
    <property type="component" value="Unassembled WGS sequence"/>
</dbReference>
<dbReference type="SMART" id="SM00062">
    <property type="entry name" value="PBPb"/>
    <property type="match status" value="1"/>
</dbReference>
<dbReference type="Gene3D" id="3.40.190.10">
    <property type="entry name" value="Periplasmic binding protein-like II"/>
    <property type="match status" value="2"/>
</dbReference>
<dbReference type="EMBL" id="RQSP01000013">
    <property type="protein sequence ID" value="KAB5607298.1"/>
    <property type="molecule type" value="Genomic_DNA"/>
</dbReference>